<evidence type="ECO:0000313" key="3">
    <source>
        <dbReference type="Proteomes" id="UP001596156"/>
    </source>
</evidence>
<dbReference type="RefSeq" id="WP_344643407.1">
    <property type="nucleotide sequence ID" value="NZ_BAAASS010000004.1"/>
</dbReference>
<proteinExistence type="predicted"/>
<sequence>MITSGWSAGSGNRVPPVAVSGRPMGVTRLPRTHSRTERDDAGVRTRDDLGRLVQAAEQHL</sequence>
<reference evidence="3" key="1">
    <citation type="journal article" date="2019" name="Int. J. Syst. Evol. Microbiol.">
        <title>The Global Catalogue of Microorganisms (GCM) 10K type strain sequencing project: providing services to taxonomists for standard genome sequencing and annotation.</title>
        <authorList>
            <consortium name="The Broad Institute Genomics Platform"/>
            <consortium name="The Broad Institute Genome Sequencing Center for Infectious Disease"/>
            <person name="Wu L."/>
            <person name="Ma J."/>
        </authorList>
    </citation>
    <scope>NUCLEOTIDE SEQUENCE [LARGE SCALE GENOMIC DNA]</scope>
    <source>
        <strain evidence="3">CCM 8479</strain>
    </source>
</reference>
<gene>
    <name evidence="2" type="ORF">ACFPN6_09700</name>
</gene>
<protein>
    <submittedName>
        <fullName evidence="2">Uncharacterized protein</fullName>
    </submittedName>
</protein>
<name>A0ABW0D4Y2_STRFI</name>
<evidence type="ECO:0000256" key="1">
    <source>
        <dbReference type="SAM" id="MobiDB-lite"/>
    </source>
</evidence>
<feature type="region of interest" description="Disordered" evidence="1">
    <location>
        <begin position="1"/>
        <end position="60"/>
    </location>
</feature>
<accession>A0ABW0D4Y2</accession>
<feature type="compositionally biased region" description="Basic and acidic residues" evidence="1">
    <location>
        <begin position="34"/>
        <end position="50"/>
    </location>
</feature>
<evidence type="ECO:0000313" key="2">
    <source>
        <dbReference type="EMBL" id="MFC5224872.1"/>
    </source>
</evidence>
<dbReference type="Proteomes" id="UP001596156">
    <property type="component" value="Unassembled WGS sequence"/>
</dbReference>
<dbReference type="EMBL" id="JBHSKL010000011">
    <property type="protein sequence ID" value="MFC5224872.1"/>
    <property type="molecule type" value="Genomic_DNA"/>
</dbReference>
<comment type="caution">
    <text evidence="2">The sequence shown here is derived from an EMBL/GenBank/DDBJ whole genome shotgun (WGS) entry which is preliminary data.</text>
</comment>
<keyword evidence="3" id="KW-1185">Reference proteome</keyword>
<feature type="compositionally biased region" description="Polar residues" evidence="1">
    <location>
        <begin position="1"/>
        <end position="10"/>
    </location>
</feature>
<organism evidence="2 3">
    <name type="scientific">Streptomyces fimbriatus</name>
    <dbReference type="NCBI Taxonomy" id="68197"/>
    <lineage>
        <taxon>Bacteria</taxon>
        <taxon>Bacillati</taxon>
        <taxon>Actinomycetota</taxon>
        <taxon>Actinomycetes</taxon>
        <taxon>Kitasatosporales</taxon>
        <taxon>Streptomycetaceae</taxon>
        <taxon>Streptomyces</taxon>
    </lineage>
</organism>